<feature type="domain" description="CheB-type methylesterase" evidence="9">
    <location>
        <begin position="165"/>
        <end position="352"/>
    </location>
</feature>
<dbReference type="Pfam" id="PF00072">
    <property type="entry name" value="Response_reg"/>
    <property type="match status" value="1"/>
</dbReference>
<evidence type="ECO:0000256" key="2">
    <source>
        <dbReference type="ARBA" id="ARBA00022500"/>
    </source>
</evidence>
<evidence type="ECO:0000259" key="9">
    <source>
        <dbReference type="PROSITE" id="PS50122"/>
    </source>
</evidence>
<comment type="caution">
    <text evidence="10">The sequence shown here is derived from an EMBL/GenBank/DDBJ whole genome shotgun (WGS) entry which is preliminary data.</text>
</comment>
<dbReference type="PIRSF" id="PIRSF000876">
    <property type="entry name" value="RR_chemtxs_CheB"/>
    <property type="match status" value="1"/>
</dbReference>
<dbReference type="EC" id="3.1.1.61" evidence="5"/>
<evidence type="ECO:0000256" key="7">
    <source>
        <dbReference type="PROSITE-ProRule" id="PRU00169"/>
    </source>
</evidence>
<comment type="subcellular location">
    <subcellularLocation>
        <location evidence="5">Cytoplasm</location>
    </subcellularLocation>
</comment>
<evidence type="ECO:0000256" key="6">
    <source>
        <dbReference type="PROSITE-ProRule" id="PRU00050"/>
    </source>
</evidence>
<dbReference type="SUPFAM" id="SSF52738">
    <property type="entry name" value="Methylesterase CheB, C-terminal domain"/>
    <property type="match status" value="1"/>
</dbReference>
<dbReference type="OrthoDB" id="9793421at2"/>
<keyword evidence="2 5" id="KW-0145">Chemotaxis</keyword>
<evidence type="ECO:0000256" key="5">
    <source>
        <dbReference type="HAMAP-Rule" id="MF_00099"/>
    </source>
</evidence>
<comment type="PTM">
    <text evidence="5">Phosphorylated by CheA. Phosphorylation of the N-terminal regulatory domain activates the methylesterase activity.</text>
</comment>
<gene>
    <name evidence="5" type="primary">cheB</name>
    <name evidence="10" type="ORF">BOW53_08300</name>
</gene>
<dbReference type="InterPro" id="IPR001789">
    <property type="entry name" value="Sig_transdc_resp-reg_receiver"/>
</dbReference>
<organism evidence="10 11">
    <name type="scientific">Solemya pervernicosa gill symbiont</name>
    <dbReference type="NCBI Taxonomy" id="642797"/>
    <lineage>
        <taxon>Bacteria</taxon>
        <taxon>Pseudomonadati</taxon>
        <taxon>Pseudomonadota</taxon>
        <taxon>Gammaproteobacteria</taxon>
        <taxon>sulfur-oxidizing symbionts</taxon>
    </lineage>
</organism>
<dbReference type="Gene3D" id="3.40.50.2300">
    <property type="match status" value="1"/>
</dbReference>
<dbReference type="InterPro" id="IPR035909">
    <property type="entry name" value="CheB_C"/>
</dbReference>
<feature type="active site" evidence="5 6">
    <location>
        <position position="299"/>
    </location>
</feature>
<dbReference type="GO" id="GO:0050568">
    <property type="term" value="F:protein-glutamine glutaminase activity"/>
    <property type="evidence" value="ECO:0007669"/>
    <property type="project" value="UniProtKB-UniRule"/>
</dbReference>
<accession>A0A1T2L5A2</accession>
<evidence type="ECO:0000259" key="8">
    <source>
        <dbReference type="PROSITE" id="PS50110"/>
    </source>
</evidence>
<dbReference type="Proteomes" id="UP000191110">
    <property type="component" value="Unassembled WGS sequence"/>
</dbReference>
<keyword evidence="11" id="KW-1185">Reference proteome</keyword>
<dbReference type="CDD" id="cd16432">
    <property type="entry name" value="CheB_Rec"/>
    <property type="match status" value="1"/>
</dbReference>
<dbReference type="PROSITE" id="PS50122">
    <property type="entry name" value="CHEB"/>
    <property type="match status" value="1"/>
</dbReference>
<comment type="catalytic activity">
    <reaction evidence="5">
        <text>L-glutaminyl-[protein] + H2O = L-glutamyl-[protein] + NH4(+)</text>
        <dbReference type="Rhea" id="RHEA:16441"/>
        <dbReference type="Rhea" id="RHEA-COMP:10207"/>
        <dbReference type="Rhea" id="RHEA-COMP:10208"/>
        <dbReference type="ChEBI" id="CHEBI:15377"/>
        <dbReference type="ChEBI" id="CHEBI:28938"/>
        <dbReference type="ChEBI" id="CHEBI:29973"/>
        <dbReference type="ChEBI" id="CHEBI:30011"/>
        <dbReference type="EC" id="3.5.1.44"/>
    </reaction>
</comment>
<comment type="function">
    <text evidence="5">Involved in chemotaxis. Part of a chemotaxis signal transduction system that modulates chemotaxis in response to various stimuli. Catalyzes the demethylation of specific methylglutamate residues introduced into the chemoreceptors (methyl-accepting chemotaxis proteins or MCP) by CheR. Also mediates the irreversible deamidation of specific glutamine residues to glutamic acid.</text>
</comment>
<comment type="domain">
    <text evidence="5">Contains a C-terminal catalytic domain, and an N-terminal region which modulates catalytic activity.</text>
</comment>
<keyword evidence="1 5" id="KW-0963">Cytoplasm</keyword>
<dbReference type="Pfam" id="PF01339">
    <property type="entry name" value="CheB_methylest"/>
    <property type="match status" value="1"/>
</dbReference>
<dbReference type="SMART" id="SM00448">
    <property type="entry name" value="REC"/>
    <property type="match status" value="1"/>
</dbReference>
<dbReference type="InterPro" id="IPR011006">
    <property type="entry name" value="CheY-like_superfamily"/>
</dbReference>
<dbReference type="CDD" id="cd17541">
    <property type="entry name" value="REC_CheB-like"/>
    <property type="match status" value="1"/>
</dbReference>
<evidence type="ECO:0000256" key="1">
    <source>
        <dbReference type="ARBA" id="ARBA00022490"/>
    </source>
</evidence>
<proteinExistence type="inferred from homology"/>
<feature type="domain" description="Response regulatory" evidence="8">
    <location>
        <begin position="3"/>
        <end position="120"/>
    </location>
</feature>
<dbReference type="GO" id="GO:0008984">
    <property type="term" value="F:protein-glutamate methylesterase activity"/>
    <property type="evidence" value="ECO:0007669"/>
    <property type="project" value="UniProtKB-UniRule"/>
</dbReference>
<evidence type="ECO:0000313" key="10">
    <source>
        <dbReference type="EMBL" id="OOZ40298.1"/>
    </source>
</evidence>
<feature type="active site" evidence="5 6">
    <location>
        <position position="177"/>
    </location>
</feature>
<evidence type="ECO:0000256" key="3">
    <source>
        <dbReference type="ARBA" id="ARBA00022801"/>
    </source>
</evidence>
<dbReference type="EC" id="3.5.1.44" evidence="5"/>
<dbReference type="HAMAP" id="MF_00099">
    <property type="entry name" value="CheB_chemtxs"/>
    <property type="match status" value="1"/>
</dbReference>
<comment type="catalytic activity">
    <reaction evidence="4 5">
        <text>[protein]-L-glutamate 5-O-methyl ester + H2O = L-glutamyl-[protein] + methanol + H(+)</text>
        <dbReference type="Rhea" id="RHEA:23236"/>
        <dbReference type="Rhea" id="RHEA-COMP:10208"/>
        <dbReference type="Rhea" id="RHEA-COMP:10311"/>
        <dbReference type="ChEBI" id="CHEBI:15377"/>
        <dbReference type="ChEBI" id="CHEBI:15378"/>
        <dbReference type="ChEBI" id="CHEBI:17790"/>
        <dbReference type="ChEBI" id="CHEBI:29973"/>
        <dbReference type="ChEBI" id="CHEBI:82795"/>
        <dbReference type="EC" id="3.1.1.61"/>
    </reaction>
</comment>
<dbReference type="Gene3D" id="3.40.50.180">
    <property type="entry name" value="Methylesterase CheB, C-terminal domain"/>
    <property type="match status" value="1"/>
</dbReference>
<name>A0A1T2L5A2_9GAMM</name>
<dbReference type="InterPro" id="IPR008248">
    <property type="entry name" value="CheB-like"/>
</dbReference>
<dbReference type="NCBIfam" id="NF009206">
    <property type="entry name" value="PRK12555.1"/>
    <property type="match status" value="1"/>
</dbReference>
<dbReference type="GO" id="GO:0000156">
    <property type="term" value="F:phosphorelay response regulator activity"/>
    <property type="evidence" value="ECO:0007669"/>
    <property type="project" value="InterPro"/>
</dbReference>
<dbReference type="SUPFAM" id="SSF52172">
    <property type="entry name" value="CheY-like"/>
    <property type="match status" value="1"/>
</dbReference>
<protein>
    <recommendedName>
        <fullName evidence="5">Protein-glutamate methylesterase/protein-glutamine glutaminase</fullName>
        <ecNumber evidence="5">3.1.1.61</ecNumber>
        <ecNumber evidence="5">3.5.1.44</ecNumber>
    </recommendedName>
</protein>
<dbReference type="RefSeq" id="WP_078483623.1">
    <property type="nucleotide sequence ID" value="NZ_MPRL01000028.1"/>
</dbReference>
<dbReference type="NCBIfam" id="NF001965">
    <property type="entry name" value="PRK00742.1"/>
    <property type="match status" value="1"/>
</dbReference>
<evidence type="ECO:0000313" key="11">
    <source>
        <dbReference type="Proteomes" id="UP000191110"/>
    </source>
</evidence>
<reference evidence="10 11" key="1">
    <citation type="submission" date="2016-11" db="EMBL/GenBank/DDBJ databases">
        <title>Mixed transmission modes and dynamic genome evolution in an obligate animal-bacterial symbiosis.</title>
        <authorList>
            <person name="Russell S.L."/>
            <person name="Corbett-Detig R.B."/>
            <person name="Cavanaugh C.M."/>
        </authorList>
    </citation>
    <scope>NUCLEOTIDE SEQUENCE [LARGE SCALE GENOMIC DNA]</scope>
    <source>
        <strain evidence="10">Sveles-Q1</strain>
    </source>
</reference>
<sequence length="366" mass="38986">MIKVLIVDDSALIRQVLREILDADPEIEVVGAAVDPYDARDKIKALNPDVLTLDVEMPRMDGITFLKNLMRLRPMPVVMISTLTEQGASVTLQALEFGAVDFISKPKLDVSQSIAEYAEVIVEKVKAAASASMLVLGRASRETKPQGAAGQAQRHIRSLAAGAAYQATHRLIAIGASTGGTEAIKEVLEVMPADAPGTVITQHIPAMFSKSFSERLDSLSAMKVKEAENGDYVLPGHAFVAPGDYHMEVNRDGARYVISLNQSDPVNRHRPAVDVMMNSVARNVGSNAIGVILTGMGADGAAAGMRQMHDAGAPTIAQDEKSCVVWGMPKEAVNKGGVDFVLPLNKVADKLLDLAAEVPKSADRNG</sequence>
<dbReference type="GO" id="GO:0005737">
    <property type="term" value="C:cytoplasm"/>
    <property type="evidence" value="ECO:0007669"/>
    <property type="project" value="UniProtKB-SubCell"/>
</dbReference>
<dbReference type="PROSITE" id="PS50110">
    <property type="entry name" value="RESPONSE_REGULATORY"/>
    <property type="match status" value="1"/>
</dbReference>
<comment type="similarity">
    <text evidence="5">Belongs to the CheB family.</text>
</comment>
<evidence type="ECO:0000256" key="4">
    <source>
        <dbReference type="ARBA" id="ARBA00048267"/>
    </source>
</evidence>
<feature type="modified residue" description="4-aspartylphosphate" evidence="5 7">
    <location>
        <position position="54"/>
    </location>
</feature>
<dbReference type="PANTHER" id="PTHR42872:SF6">
    <property type="entry name" value="PROTEIN-GLUTAMATE METHYLESTERASE_PROTEIN-GLUTAMINE GLUTAMINASE"/>
    <property type="match status" value="1"/>
</dbReference>
<dbReference type="InterPro" id="IPR000673">
    <property type="entry name" value="Sig_transdc_resp-reg_Me-estase"/>
</dbReference>
<keyword evidence="5 7" id="KW-0597">Phosphoprotein</keyword>
<dbReference type="PANTHER" id="PTHR42872">
    <property type="entry name" value="PROTEIN-GLUTAMATE METHYLESTERASE/PROTEIN-GLUTAMINE GLUTAMINASE"/>
    <property type="match status" value="1"/>
</dbReference>
<feature type="active site" evidence="5 6">
    <location>
        <position position="203"/>
    </location>
</feature>
<dbReference type="GO" id="GO:0006935">
    <property type="term" value="P:chemotaxis"/>
    <property type="evidence" value="ECO:0007669"/>
    <property type="project" value="UniProtKB-UniRule"/>
</dbReference>
<dbReference type="EMBL" id="MPRL01000028">
    <property type="protein sequence ID" value="OOZ40298.1"/>
    <property type="molecule type" value="Genomic_DNA"/>
</dbReference>
<keyword evidence="3 5" id="KW-0378">Hydrolase</keyword>
<dbReference type="AlphaFoldDB" id="A0A1T2L5A2"/>